<name>A0AAC9RFP2_9CLOT</name>
<dbReference type="KEGG" id="cfm:BJL90_06295"/>
<dbReference type="EMBL" id="CP017603">
    <property type="protein sequence ID" value="AOY75540.1"/>
    <property type="molecule type" value="Genomic_DNA"/>
</dbReference>
<dbReference type="AlphaFoldDB" id="A0AAC9RFP2"/>
<keyword evidence="6 7" id="KW-0472">Membrane</keyword>
<keyword evidence="5 7" id="KW-1133">Transmembrane helix</keyword>
<dbReference type="PANTHER" id="PTHR30576:SF0">
    <property type="entry name" value="UNDECAPRENYL-PHOSPHATE N-ACETYLGALACTOSAMINYL 1-PHOSPHATE TRANSFERASE-RELATED"/>
    <property type="match status" value="1"/>
</dbReference>
<dbReference type="Gene3D" id="3.40.50.720">
    <property type="entry name" value="NAD(P)-binding Rossmann-like Domain"/>
    <property type="match status" value="1"/>
</dbReference>
<dbReference type="GO" id="GO:0016020">
    <property type="term" value="C:membrane"/>
    <property type="evidence" value="ECO:0007669"/>
    <property type="project" value="UniProtKB-SubCell"/>
</dbReference>
<dbReference type="Pfam" id="PF02397">
    <property type="entry name" value="Bac_transf"/>
    <property type="match status" value="1"/>
</dbReference>
<sequence>MIKENQKILNRLLIIFDAVSIMFSLMLAWWIRFRSGWIYVDSGYLSLREYLLPVLIIMPIYIIIYSFFRLYTPYRFKNVFEELFNIIKSNIMGLLILVLILFLFKEIHYSRYLLFIFALCSISITTVERIIIRLILRRIRKKGYNLKHVLIVGFSELTVELLRRIDKNKQWGYNVIGILDDNKKLGYKVKEKEVIGRNYDLEYYLSTKDIDEVFVTLNIKEYEKLQWVIGICEKSGVRTQIIPDYYKYIPSRPYVEEVDGLPIINIRHVPLDHVIYKVIKRCIDVIGSLIALVIFSPIMLLTVGMIKFTSPGPVLFKQKRVGLNRKNFNMYKFRSMHVQKEEEEKVQWTTKEDPRRTKFGTFIRKTSIDELPQLFNVLKGDMSLVGPRPERPYFVEKFKEEIPKYMIKHQVRPGITGWAQVNGWRGDTSIKKRIECDLYYIENWSLFLDIKILLLTVFKGFVNKNAY</sequence>
<feature type="domain" description="Bacterial sugar transferase" evidence="8">
    <location>
        <begin position="280"/>
        <end position="459"/>
    </location>
</feature>
<accession>A0AAC9RFP2</accession>
<keyword evidence="4 7" id="KW-0812">Transmembrane</keyword>
<organism evidence="10 12">
    <name type="scientific">Clostridium formicaceticum</name>
    <dbReference type="NCBI Taxonomy" id="1497"/>
    <lineage>
        <taxon>Bacteria</taxon>
        <taxon>Bacillati</taxon>
        <taxon>Bacillota</taxon>
        <taxon>Clostridia</taxon>
        <taxon>Eubacteriales</taxon>
        <taxon>Clostridiaceae</taxon>
        <taxon>Clostridium</taxon>
    </lineage>
</organism>
<dbReference type="Proteomes" id="UP000177894">
    <property type="component" value="Chromosome"/>
</dbReference>
<evidence type="ECO:0000259" key="8">
    <source>
        <dbReference type="Pfam" id="PF02397"/>
    </source>
</evidence>
<feature type="transmembrane region" description="Helical" evidence="7">
    <location>
        <begin position="83"/>
        <end position="104"/>
    </location>
</feature>
<protein>
    <submittedName>
        <fullName evidence="10">UDP-glucose:undecaprenyl-phosphate glucose-1-phosphate transferase</fullName>
        <ecNumber evidence="10">2.7.8.31</ecNumber>
    </submittedName>
    <submittedName>
        <fullName evidence="9">Undecaprenyl-phosphate glucose phosphotransferase</fullName>
    </submittedName>
</protein>
<evidence type="ECO:0000256" key="1">
    <source>
        <dbReference type="ARBA" id="ARBA00004141"/>
    </source>
</evidence>
<keyword evidence="11" id="KW-1185">Reference proteome</keyword>
<dbReference type="InterPro" id="IPR003362">
    <property type="entry name" value="Bact_transf"/>
</dbReference>
<evidence type="ECO:0000313" key="10">
    <source>
        <dbReference type="EMBL" id="ARE85834.1"/>
    </source>
</evidence>
<reference evidence="10 12" key="2">
    <citation type="submission" date="2017-03" db="EMBL/GenBank/DDBJ databases">
        <title>Complete sequence of Clostridium formicaceticum DSM 92.</title>
        <authorList>
            <person name="Poehlein A."/>
            <person name="Karl M."/>
            <person name="Bengelsdorf F.R."/>
            <person name="Duerre P."/>
            <person name="Daniel R."/>
        </authorList>
    </citation>
    <scope>NUCLEOTIDE SEQUENCE [LARGE SCALE GENOMIC DNA]</scope>
    <source>
        <strain evidence="10 12">DSM 92</strain>
    </source>
</reference>
<feature type="transmembrane region" description="Helical" evidence="7">
    <location>
        <begin position="51"/>
        <end position="71"/>
    </location>
</feature>
<feature type="transmembrane region" description="Helical" evidence="7">
    <location>
        <begin position="12"/>
        <end position="31"/>
    </location>
</feature>
<dbReference type="NCBIfam" id="TIGR03025">
    <property type="entry name" value="EPS_sugtrans"/>
    <property type="match status" value="1"/>
</dbReference>
<feature type="transmembrane region" description="Helical" evidence="7">
    <location>
        <begin position="110"/>
        <end position="132"/>
    </location>
</feature>
<evidence type="ECO:0000313" key="11">
    <source>
        <dbReference type="Proteomes" id="UP000177894"/>
    </source>
</evidence>
<dbReference type="RefSeq" id="WP_070965471.1">
    <property type="nucleotide sequence ID" value="NZ_CP017603.1"/>
</dbReference>
<comment type="subcellular location">
    <subcellularLocation>
        <location evidence="1">Membrane</location>
        <topology evidence="1">Multi-pass membrane protein</topology>
    </subcellularLocation>
</comment>
<proteinExistence type="inferred from homology"/>
<gene>
    <name evidence="10" type="primary">wcaJ</name>
    <name evidence="9" type="ORF">BJL90_06295</name>
    <name evidence="10" type="ORF">CLFO_01500</name>
</gene>
<evidence type="ECO:0000313" key="12">
    <source>
        <dbReference type="Proteomes" id="UP000192478"/>
    </source>
</evidence>
<dbReference type="InterPro" id="IPR017473">
    <property type="entry name" value="Undecaprenyl-P_gluc_Ptfrase"/>
</dbReference>
<dbReference type="EMBL" id="CP020559">
    <property type="protein sequence ID" value="ARE85834.1"/>
    <property type="molecule type" value="Genomic_DNA"/>
</dbReference>
<comment type="similarity">
    <text evidence="2">Belongs to the bacterial sugar transferase family.</text>
</comment>
<dbReference type="Proteomes" id="UP000192478">
    <property type="component" value="Chromosome"/>
</dbReference>
<evidence type="ECO:0000256" key="6">
    <source>
        <dbReference type="ARBA" id="ARBA00023136"/>
    </source>
</evidence>
<evidence type="ECO:0000256" key="5">
    <source>
        <dbReference type="ARBA" id="ARBA00022989"/>
    </source>
</evidence>
<evidence type="ECO:0000256" key="3">
    <source>
        <dbReference type="ARBA" id="ARBA00022679"/>
    </source>
</evidence>
<keyword evidence="3 10" id="KW-0808">Transferase</keyword>
<evidence type="ECO:0000256" key="7">
    <source>
        <dbReference type="SAM" id="Phobius"/>
    </source>
</evidence>
<feature type="transmembrane region" description="Helical" evidence="7">
    <location>
        <begin position="285"/>
        <end position="306"/>
    </location>
</feature>
<evidence type="ECO:0000313" key="9">
    <source>
        <dbReference type="EMBL" id="AOY75540.1"/>
    </source>
</evidence>
<dbReference type="NCBIfam" id="TIGR03023">
    <property type="entry name" value="WcaJ_sugtrans"/>
    <property type="match status" value="1"/>
</dbReference>
<dbReference type="Pfam" id="PF13727">
    <property type="entry name" value="CoA_binding_3"/>
    <property type="match status" value="1"/>
</dbReference>
<dbReference type="PANTHER" id="PTHR30576">
    <property type="entry name" value="COLANIC BIOSYNTHESIS UDP-GLUCOSE LIPID CARRIER TRANSFERASE"/>
    <property type="match status" value="1"/>
</dbReference>
<dbReference type="InterPro" id="IPR017475">
    <property type="entry name" value="EPS_sugar_tfrase"/>
</dbReference>
<evidence type="ECO:0000256" key="4">
    <source>
        <dbReference type="ARBA" id="ARBA00022692"/>
    </source>
</evidence>
<dbReference type="EC" id="2.7.8.31" evidence="10"/>
<reference evidence="9 11" key="1">
    <citation type="submission" date="2016-10" db="EMBL/GenBank/DDBJ databases">
        <title>Complete Genome Sequence of Acetogen Clostridium formicoaceticum ATCC 27076.</title>
        <authorList>
            <person name="Bao T."/>
            <person name="Cheng C."/>
            <person name="Zhao J."/>
            <person name="Yang S.-T."/>
            <person name="Wang J."/>
            <person name="Wang M."/>
        </authorList>
    </citation>
    <scope>NUCLEOTIDE SEQUENCE [LARGE SCALE GENOMIC DNA]</scope>
    <source>
        <strain evidence="9 11">ATCC 27076</strain>
    </source>
</reference>
<evidence type="ECO:0000256" key="2">
    <source>
        <dbReference type="ARBA" id="ARBA00006464"/>
    </source>
</evidence>
<dbReference type="GO" id="GO:0089702">
    <property type="term" value="F:undecaprenyl-phosphate glucose phosphotransferase activity"/>
    <property type="evidence" value="ECO:0007669"/>
    <property type="project" value="UniProtKB-EC"/>
</dbReference>